<proteinExistence type="predicted"/>
<evidence type="ECO:0000313" key="2">
    <source>
        <dbReference type="EMBL" id="CAE03283.1"/>
    </source>
</evidence>
<dbReference type="PANTHER" id="PTHR47865">
    <property type="entry name" value="OS05G0580550 PROTEIN"/>
    <property type="match status" value="1"/>
</dbReference>
<feature type="compositionally biased region" description="Acidic residues" evidence="1">
    <location>
        <begin position="95"/>
        <end position="125"/>
    </location>
</feature>
<feature type="compositionally biased region" description="Low complexity" evidence="1">
    <location>
        <begin position="41"/>
        <end position="53"/>
    </location>
</feature>
<dbReference type="Proteomes" id="UP000000763">
    <property type="component" value="Chromosome 4"/>
</dbReference>
<sequence length="345" mass="37637">MAAITLETVAAWLQQQNREGQASTGNEEGQANIGSMGMCMEDSSSEVSLSLLEQPQGSQVGDVSHAPWSTLSQTSSSLSPSTMGTNDVNYNWYSEGEDTYDSDDEYDEYDSDDEYDEYDSDDEYDEVSSVNNVYTPTSVLSPTLASVLGTNSDASDNDSDATNSDASASAPISNVVVGCRTCIVFIMMMEDWMACQTFLLGKGYVIANSQLQGLNISQKEDFFYRKFAKDSSSVLGTDDVEIEIEEPKKAKTTESEDNVLISAFTSVGDKLAAAIGKACELDNKIPEGLFDTLKSLPRLNEIHISFYYAHSVANPHIARAFDGLPLENKLHWVGMFISEKFPGSP</sequence>
<reference evidence="3" key="2">
    <citation type="journal article" date="2008" name="Nucleic Acids Res.">
        <title>The rice annotation project database (RAP-DB): 2008 update.</title>
        <authorList>
            <consortium name="The rice annotation project (RAP)"/>
        </authorList>
    </citation>
    <scope>GENOME REANNOTATION</scope>
    <source>
        <strain evidence="3">cv. Nipponbare</strain>
    </source>
</reference>
<gene>
    <name evidence="2" type="primary">OSJNBa0072K14.16</name>
</gene>
<organism evidence="2 3">
    <name type="scientific">Oryza sativa subsp. japonica</name>
    <name type="common">Rice</name>
    <dbReference type="NCBI Taxonomy" id="39947"/>
    <lineage>
        <taxon>Eukaryota</taxon>
        <taxon>Viridiplantae</taxon>
        <taxon>Streptophyta</taxon>
        <taxon>Embryophyta</taxon>
        <taxon>Tracheophyta</taxon>
        <taxon>Spermatophyta</taxon>
        <taxon>Magnoliopsida</taxon>
        <taxon>Liliopsida</taxon>
        <taxon>Poales</taxon>
        <taxon>Poaceae</taxon>
        <taxon>BOP clade</taxon>
        <taxon>Oryzoideae</taxon>
        <taxon>Oryzeae</taxon>
        <taxon>Oryzinae</taxon>
        <taxon>Oryza</taxon>
        <taxon>Oryza sativa</taxon>
    </lineage>
</organism>
<name>Q7XQ60_ORYSJ</name>
<protein>
    <submittedName>
        <fullName evidence="2">OSJNBa0072K14.16 protein</fullName>
    </submittedName>
</protein>
<feature type="compositionally biased region" description="Polar residues" evidence="1">
    <location>
        <begin position="83"/>
        <end position="92"/>
    </location>
</feature>
<dbReference type="EMBL" id="AL606621">
    <property type="protein sequence ID" value="CAE03283.1"/>
    <property type="molecule type" value="Genomic_DNA"/>
</dbReference>
<dbReference type="PANTHER" id="PTHR47865:SF1">
    <property type="entry name" value="OS08G0106700 PROTEIN"/>
    <property type="match status" value="1"/>
</dbReference>
<accession>Q7XQ60</accession>
<feature type="region of interest" description="Disordered" evidence="1">
    <location>
        <begin position="16"/>
        <end position="125"/>
    </location>
</feature>
<dbReference type="AlphaFoldDB" id="Q7XQ60"/>
<evidence type="ECO:0000256" key="1">
    <source>
        <dbReference type="SAM" id="MobiDB-lite"/>
    </source>
</evidence>
<reference evidence="3" key="1">
    <citation type="journal article" date="2005" name="Nature">
        <title>The map-based sequence of the rice genome.</title>
        <authorList>
            <consortium name="International rice genome sequencing project (IRGSP)"/>
            <person name="Matsumoto T."/>
            <person name="Wu J."/>
            <person name="Kanamori H."/>
            <person name="Katayose Y."/>
            <person name="Fujisawa M."/>
            <person name="Namiki N."/>
            <person name="Mizuno H."/>
            <person name="Yamamoto K."/>
            <person name="Antonio B.A."/>
            <person name="Baba T."/>
            <person name="Sakata K."/>
            <person name="Nagamura Y."/>
            <person name="Aoki H."/>
            <person name="Arikawa K."/>
            <person name="Arita K."/>
            <person name="Bito T."/>
            <person name="Chiden Y."/>
            <person name="Fujitsuka N."/>
            <person name="Fukunaka R."/>
            <person name="Hamada M."/>
            <person name="Harada C."/>
            <person name="Hayashi A."/>
            <person name="Hijishita S."/>
            <person name="Honda M."/>
            <person name="Hosokawa S."/>
            <person name="Ichikawa Y."/>
            <person name="Idonuma A."/>
            <person name="Iijima M."/>
            <person name="Ikeda M."/>
            <person name="Ikeno M."/>
            <person name="Ito K."/>
            <person name="Ito S."/>
            <person name="Ito T."/>
            <person name="Ito Y."/>
            <person name="Ito Y."/>
            <person name="Iwabuchi A."/>
            <person name="Kamiya K."/>
            <person name="Karasawa W."/>
            <person name="Kurita K."/>
            <person name="Katagiri S."/>
            <person name="Kikuta A."/>
            <person name="Kobayashi H."/>
            <person name="Kobayashi N."/>
            <person name="Machita K."/>
            <person name="Maehara T."/>
            <person name="Masukawa M."/>
            <person name="Mizubayashi T."/>
            <person name="Mukai Y."/>
            <person name="Nagasaki H."/>
            <person name="Nagata Y."/>
            <person name="Naito S."/>
            <person name="Nakashima M."/>
            <person name="Nakama Y."/>
            <person name="Nakamichi Y."/>
            <person name="Nakamura M."/>
            <person name="Meguro A."/>
            <person name="Negishi M."/>
            <person name="Ohta I."/>
            <person name="Ohta T."/>
            <person name="Okamoto M."/>
            <person name="Ono N."/>
            <person name="Saji S."/>
            <person name="Sakaguchi M."/>
            <person name="Sakai K."/>
            <person name="Shibata M."/>
            <person name="Shimokawa T."/>
            <person name="Song J."/>
            <person name="Takazaki Y."/>
            <person name="Terasawa K."/>
            <person name="Tsugane M."/>
            <person name="Tsuji K."/>
            <person name="Ueda S."/>
            <person name="Waki K."/>
            <person name="Yamagata H."/>
            <person name="Yamamoto M."/>
            <person name="Yamamoto S."/>
            <person name="Yamane H."/>
            <person name="Yoshiki S."/>
            <person name="Yoshihara R."/>
            <person name="Yukawa K."/>
            <person name="Zhong H."/>
            <person name="Yano M."/>
            <person name="Yuan Q."/>
            <person name="Ouyang S."/>
            <person name="Liu J."/>
            <person name="Jones K.M."/>
            <person name="Gansberger K."/>
            <person name="Moffat K."/>
            <person name="Hill J."/>
            <person name="Bera J."/>
            <person name="Fadrosh D."/>
            <person name="Jin S."/>
            <person name="Johri S."/>
            <person name="Kim M."/>
            <person name="Overton L."/>
            <person name="Reardon M."/>
            <person name="Tsitrin T."/>
            <person name="Vuong H."/>
            <person name="Weaver B."/>
            <person name="Ciecko A."/>
            <person name="Tallon L."/>
            <person name="Jackson J."/>
            <person name="Pai G."/>
            <person name="Aken S.V."/>
            <person name="Utterback T."/>
            <person name="Reidmuller S."/>
            <person name="Feldblyum T."/>
            <person name="Hsiao J."/>
            <person name="Zismann V."/>
            <person name="Iobst S."/>
            <person name="de Vazeille A.R."/>
            <person name="Buell C.R."/>
            <person name="Ying K."/>
            <person name="Li Y."/>
            <person name="Lu T."/>
            <person name="Huang Y."/>
            <person name="Zhao Q."/>
            <person name="Feng Q."/>
            <person name="Zhang L."/>
            <person name="Zhu J."/>
            <person name="Weng Q."/>
            <person name="Mu J."/>
            <person name="Lu Y."/>
            <person name="Fan D."/>
            <person name="Liu Y."/>
            <person name="Guan J."/>
            <person name="Zhang Y."/>
            <person name="Yu S."/>
            <person name="Liu X."/>
            <person name="Zhang Y."/>
            <person name="Hong G."/>
            <person name="Han B."/>
            <person name="Choisne N."/>
            <person name="Demange N."/>
            <person name="Orjeda G."/>
            <person name="Samain S."/>
            <person name="Cattolico L."/>
            <person name="Pelletier E."/>
            <person name="Couloux A."/>
            <person name="Segurens B."/>
            <person name="Wincker P."/>
            <person name="D'Hont A."/>
            <person name="Scarpelli C."/>
            <person name="Weissenbach J."/>
            <person name="Salanoubat M."/>
            <person name="Quetier F."/>
            <person name="Yu Y."/>
            <person name="Kim H.R."/>
            <person name="Rambo T."/>
            <person name="Currie J."/>
            <person name="Collura K."/>
            <person name="Luo M."/>
            <person name="Yang T."/>
            <person name="Ammiraju J.S.S."/>
            <person name="Engler F."/>
            <person name="Soderlund C."/>
            <person name="Wing R.A."/>
            <person name="Palmer L.E."/>
            <person name="de la Bastide M."/>
            <person name="Spiegel L."/>
            <person name="Nascimento L."/>
            <person name="Zutavern T."/>
            <person name="O'Shaughnessy A."/>
            <person name="Dike S."/>
            <person name="Dedhia N."/>
            <person name="Preston R."/>
            <person name="Balija V."/>
            <person name="McCombie W.R."/>
            <person name="Chow T."/>
            <person name="Chen H."/>
            <person name="Chung M."/>
            <person name="Chen C."/>
            <person name="Shaw J."/>
            <person name="Wu H."/>
            <person name="Hsiao K."/>
            <person name="Chao Y."/>
            <person name="Chu M."/>
            <person name="Cheng C."/>
            <person name="Hour A."/>
            <person name="Lee P."/>
            <person name="Lin S."/>
            <person name="Lin Y."/>
            <person name="Liou J."/>
            <person name="Liu S."/>
            <person name="Hsing Y."/>
            <person name="Raghuvanshi S."/>
            <person name="Mohanty A."/>
            <person name="Bharti A.K."/>
            <person name="Gaur A."/>
            <person name="Gupta V."/>
            <person name="Kumar D."/>
            <person name="Ravi V."/>
            <person name="Vij S."/>
            <person name="Kapur A."/>
            <person name="Khurana P."/>
            <person name="Khurana P."/>
            <person name="Khurana J.P."/>
            <person name="Tyagi A.K."/>
            <person name="Gaikwad K."/>
            <person name="Singh A."/>
            <person name="Dalal V."/>
            <person name="Srivastava S."/>
            <person name="Dixit A."/>
            <person name="Pal A.K."/>
            <person name="Ghazi I.A."/>
            <person name="Yadav M."/>
            <person name="Pandit A."/>
            <person name="Bhargava A."/>
            <person name="Sureshbabu K."/>
            <person name="Batra K."/>
            <person name="Sharma T.R."/>
            <person name="Mohapatra T."/>
            <person name="Singh N.K."/>
            <person name="Messing J."/>
            <person name="Nelson A.B."/>
            <person name="Fuks G."/>
            <person name="Kavchok S."/>
            <person name="Keizer G."/>
            <person name="Linton E."/>
            <person name="Llaca V."/>
            <person name="Song R."/>
            <person name="Tanyolac B."/>
            <person name="Young S."/>
            <person name="Ho-Il K."/>
            <person name="Hahn J.H."/>
            <person name="Sangsakoo G."/>
            <person name="Vanavichit A."/>
            <person name="de Mattos Luiz.A.T."/>
            <person name="Zimmer P.D."/>
            <person name="Malone G."/>
            <person name="Dellagostin O."/>
            <person name="de Oliveira A.C."/>
            <person name="Bevan M."/>
            <person name="Bancroft I."/>
            <person name="Minx P."/>
            <person name="Cordum H."/>
            <person name="Wilson R."/>
            <person name="Cheng Z."/>
            <person name="Jin W."/>
            <person name="Jiang J."/>
            <person name="Leong S.A."/>
            <person name="Iwama H."/>
            <person name="Gojobori T."/>
            <person name="Itoh T."/>
            <person name="Niimura Y."/>
            <person name="Fujii Y."/>
            <person name="Habara T."/>
            <person name="Sakai H."/>
            <person name="Sato Y."/>
            <person name="Wilson G."/>
            <person name="Kumar K."/>
            <person name="McCouch S."/>
            <person name="Juretic N."/>
            <person name="Hoen D."/>
            <person name="Wright S."/>
            <person name="Bruskiewich R."/>
            <person name="Bureau T."/>
            <person name="Miyao A."/>
            <person name="Hirochika H."/>
            <person name="Nishikawa T."/>
            <person name="Kadowaki K."/>
            <person name="Sugiura M."/>
            <person name="Burr B."/>
            <person name="Sasaki T."/>
        </authorList>
    </citation>
    <scope>NUCLEOTIDE SEQUENCE [LARGE SCALE GENOMIC DNA]</scope>
    <source>
        <strain evidence="3">cv. Nipponbare</strain>
    </source>
</reference>
<evidence type="ECO:0000313" key="3">
    <source>
        <dbReference type="Proteomes" id="UP000000763"/>
    </source>
</evidence>
<feature type="compositionally biased region" description="Low complexity" evidence="1">
    <location>
        <begin position="69"/>
        <end position="82"/>
    </location>
</feature>
<feature type="compositionally biased region" description="Polar residues" evidence="1">
    <location>
        <begin position="16"/>
        <end position="33"/>
    </location>
</feature>